<feature type="compositionally biased region" description="Polar residues" evidence="3">
    <location>
        <begin position="357"/>
        <end position="367"/>
    </location>
</feature>
<reference evidence="5" key="2">
    <citation type="submission" date="2013-12" db="EMBL/GenBank/DDBJ databases">
        <title>Evolution of pathogenesis and genome organization in the Tremellales.</title>
        <authorList>
            <person name="Cuomo C."/>
            <person name="Litvintseva A."/>
            <person name="Heitman J."/>
            <person name="Chen Y."/>
            <person name="Sun S."/>
            <person name="Springer D."/>
            <person name="Dromer F."/>
            <person name="Young S."/>
            <person name="Zeng Q."/>
            <person name="Chapman S."/>
            <person name="Gujja S."/>
            <person name="Saif S."/>
            <person name="Birren B."/>
        </authorList>
    </citation>
    <scope>NUCLEOTIDE SEQUENCE [LARGE SCALE GENOMIC DNA]</scope>
    <source>
        <strain evidence="5">BCC8398</strain>
    </source>
</reference>
<dbReference type="SMART" id="SM00784">
    <property type="entry name" value="SPT2"/>
    <property type="match status" value="1"/>
</dbReference>
<feature type="compositionally biased region" description="Basic and acidic residues" evidence="3">
    <location>
        <begin position="31"/>
        <end position="79"/>
    </location>
</feature>
<sequence length="510" mass="55823">MSDYQARKARALELQREKEEELKRELAAKAAREKQLAKAEEERRQRQEAAAREARRQELMRANEALNKKNDERNRRLNDMEYNPFAEDERRAPVVIKPTLKLPPNARQVSSKQSHPGPSASSPSSSKPKTKSSTTLTGTSSSSKNKDISPPPLGRKERAAKAFAQQAKRSAGDSLFSVRALVESRDSPGPSPSAGPSRLSAQGSSYRSANASANRPGPGGASAPTIAVHGIGMANGLKKDPRAMAMVQGKGKGSVRDQLRAQFQAEGMRKLCPDRATRDRRSIEEIQRDIKARSKKGAGGDEALSGGPATDRERGPKRSPERGQYGQASANGSATKPGIRPPPRPPKRDDRGRPIPSSTTAITTANAKASFKRRPSPSSSNSASDSDSYSSSSPRPSKKRYDPYSNGRGRGRSRSPPLRLNERSSQFDVSAEIQAMFRRPGRPPLPSRGYADDISDDGSSDMEAGLSDVEVEERRAARIARREDEEAEREERERKLAKEKRKKELASRGR</sequence>
<reference evidence="4 5" key="1">
    <citation type="submission" date="2013-07" db="EMBL/GenBank/DDBJ databases">
        <title>The Genome Sequence of Cryptococcus heveanensis BCC8398.</title>
        <authorList>
            <consortium name="The Broad Institute Genome Sequencing Platform"/>
            <person name="Cuomo C."/>
            <person name="Litvintseva A."/>
            <person name="Chen Y."/>
            <person name="Heitman J."/>
            <person name="Sun S."/>
            <person name="Springer D."/>
            <person name="Dromer F."/>
            <person name="Young S.K."/>
            <person name="Zeng Q."/>
            <person name="Gargeya S."/>
            <person name="Fitzgerald M."/>
            <person name="Abouelleil A."/>
            <person name="Alvarado L."/>
            <person name="Berlin A.M."/>
            <person name="Chapman S.B."/>
            <person name="Dewar J."/>
            <person name="Goldberg J."/>
            <person name="Griggs A."/>
            <person name="Gujja S."/>
            <person name="Hansen M."/>
            <person name="Howarth C."/>
            <person name="Imamovic A."/>
            <person name="Larimer J."/>
            <person name="McCowan C."/>
            <person name="Murphy C."/>
            <person name="Pearson M."/>
            <person name="Priest M."/>
            <person name="Roberts A."/>
            <person name="Saif S."/>
            <person name="Shea T."/>
            <person name="Sykes S."/>
            <person name="Wortman J."/>
            <person name="Nusbaum C."/>
            <person name="Birren B."/>
        </authorList>
    </citation>
    <scope>NUCLEOTIDE SEQUENCE [LARGE SCALE GENOMIC DNA]</scope>
    <source>
        <strain evidence="4 5">BCC8398</strain>
    </source>
</reference>
<evidence type="ECO:0000256" key="3">
    <source>
        <dbReference type="SAM" id="MobiDB-lite"/>
    </source>
</evidence>
<dbReference type="OrthoDB" id="2576338at2759"/>
<dbReference type="EMBL" id="KI669494">
    <property type="protein sequence ID" value="OCF36672.1"/>
    <property type="molecule type" value="Genomic_DNA"/>
</dbReference>
<dbReference type="STRING" id="1296120.A0A1B9H076"/>
<feature type="compositionally biased region" description="Basic and acidic residues" evidence="3">
    <location>
        <begin position="310"/>
        <end position="321"/>
    </location>
</feature>
<feature type="compositionally biased region" description="Basic and acidic residues" evidence="3">
    <location>
        <begin position="472"/>
        <end position="510"/>
    </location>
</feature>
<protein>
    <recommendedName>
        <fullName evidence="6">Protein SPT2</fullName>
    </recommendedName>
</protein>
<feature type="compositionally biased region" description="Low complexity" evidence="3">
    <location>
        <begin position="192"/>
        <end position="215"/>
    </location>
</feature>
<feature type="region of interest" description="Disordered" evidence="3">
    <location>
        <begin position="242"/>
        <end position="510"/>
    </location>
</feature>
<organism evidence="4 5">
    <name type="scientific">Kwoniella heveanensis BCC8398</name>
    <dbReference type="NCBI Taxonomy" id="1296120"/>
    <lineage>
        <taxon>Eukaryota</taxon>
        <taxon>Fungi</taxon>
        <taxon>Dikarya</taxon>
        <taxon>Basidiomycota</taxon>
        <taxon>Agaricomycotina</taxon>
        <taxon>Tremellomycetes</taxon>
        <taxon>Tremellales</taxon>
        <taxon>Cryptococcaceae</taxon>
        <taxon>Kwoniella</taxon>
    </lineage>
</organism>
<evidence type="ECO:0008006" key="6">
    <source>
        <dbReference type="Google" id="ProtNLM"/>
    </source>
</evidence>
<evidence type="ECO:0000256" key="1">
    <source>
        <dbReference type="ARBA" id="ARBA00006461"/>
    </source>
</evidence>
<dbReference type="AlphaFoldDB" id="A0A1B9H076"/>
<evidence type="ECO:0000313" key="4">
    <source>
        <dbReference type="EMBL" id="OCF36672.1"/>
    </source>
</evidence>
<evidence type="ECO:0000313" key="5">
    <source>
        <dbReference type="Proteomes" id="UP000092666"/>
    </source>
</evidence>
<dbReference type="Pfam" id="PF08243">
    <property type="entry name" value="SPT2"/>
    <property type="match status" value="1"/>
</dbReference>
<gene>
    <name evidence="4" type="ORF">I316_01268</name>
</gene>
<name>A0A1B9H076_9TREE</name>
<keyword evidence="5" id="KW-1185">Reference proteome</keyword>
<feature type="compositionally biased region" description="Basic and acidic residues" evidence="3">
    <location>
        <begin position="267"/>
        <end position="292"/>
    </location>
</feature>
<accession>A0A1B9H076</accession>
<comment type="similarity">
    <text evidence="1">Belongs to the SPT2 family.</text>
</comment>
<keyword evidence="2" id="KW-0175">Coiled coil</keyword>
<feature type="region of interest" description="Disordered" evidence="3">
    <location>
        <begin position="31"/>
        <end position="226"/>
    </location>
</feature>
<dbReference type="Proteomes" id="UP000092666">
    <property type="component" value="Unassembled WGS sequence"/>
</dbReference>
<dbReference type="InterPro" id="IPR013256">
    <property type="entry name" value="Chromatin_SPT2"/>
</dbReference>
<feature type="compositionally biased region" description="Low complexity" evidence="3">
    <location>
        <begin position="376"/>
        <end position="395"/>
    </location>
</feature>
<proteinExistence type="inferred from homology"/>
<feature type="compositionally biased region" description="Low complexity" evidence="3">
    <location>
        <begin position="114"/>
        <end position="143"/>
    </location>
</feature>
<evidence type="ECO:0000256" key="2">
    <source>
        <dbReference type="ARBA" id="ARBA00023054"/>
    </source>
</evidence>